<evidence type="ECO:0000259" key="1">
    <source>
        <dbReference type="Pfam" id="PF15567"/>
    </source>
</evidence>
<dbReference type="InterPro" id="IPR036705">
    <property type="entry name" value="Ribosyl_crysJ1_sf"/>
</dbReference>
<name>A0ABW5GJU9_9PSEU</name>
<protein>
    <submittedName>
        <fullName evidence="2">YrhB domain-containing protein</fullName>
    </submittedName>
</protein>
<dbReference type="Pfam" id="PF15567">
    <property type="entry name" value="Imm35"/>
    <property type="match status" value="1"/>
</dbReference>
<accession>A0ABW5GJU9</accession>
<feature type="domain" description="Immunity protein 35" evidence="1">
    <location>
        <begin position="4"/>
        <end position="81"/>
    </location>
</feature>
<evidence type="ECO:0000313" key="2">
    <source>
        <dbReference type="EMBL" id="MFD2461128.1"/>
    </source>
</evidence>
<dbReference type="EMBL" id="JBHUKU010000011">
    <property type="protein sequence ID" value="MFD2461128.1"/>
    <property type="molecule type" value="Genomic_DNA"/>
</dbReference>
<evidence type="ECO:0000313" key="3">
    <source>
        <dbReference type="Proteomes" id="UP001597419"/>
    </source>
</evidence>
<dbReference type="SUPFAM" id="SSF101478">
    <property type="entry name" value="ADP-ribosylglycohydrolase"/>
    <property type="match status" value="1"/>
</dbReference>
<proteinExistence type="predicted"/>
<dbReference type="InterPro" id="IPR029082">
    <property type="entry name" value="Imm35"/>
</dbReference>
<comment type="caution">
    <text evidence="2">The sequence shown here is derived from an EMBL/GenBank/DDBJ whole genome shotgun (WGS) entry which is preliminary data.</text>
</comment>
<dbReference type="RefSeq" id="WP_345405632.1">
    <property type="nucleotide sequence ID" value="NZ_BAABHG010000018.1"/>
</dbReference>
<dbReference type="Proteomes" id="UP001597419">
    <property type="component" value="Unassembled WGS sequence"/>
</dbReference>
<gene>
    <name evidence="2" type="ORF">ACFSYJ_21155</name>
</gene>
<sequence length="684" mass="72910">MNAEEAVARLEDWLRNTPDGDRTTGPAALRVRPEYTVHRAGGWNFTLNAAAYLDGTDPGKGLFPSPVVFVPDDGGEITYDLAMMAQSTGDTAETGFTEWQADVDPEFDAAAFPALLIPKRAVRGWARHTLYDQPTGEYRANDEYRAGPLWTGYPAPATDVEKLVGYLNVDWLSRAEFTAALLDRDVFVPLKDGEPIFRPLRDAPSGDTRELIAFSASAKVPAAYPERLVGQPRQILNRWRTYAMTLDPGGPTPISLTSRELYLVRDPVPTGVEEREPVTAFAPEASPEVLDALPAITAEFGLTPSDLLSRHLAYVAKSARENGYELSAAECLEYLRAFALRYRNAANLRNGQAQNWPDDLAAEGLITHFADDGSPRPVPWTFGKFLAAGTPSDAFAWHRVLGAYVGFAIGDALGSGADPAGPLPLGGLTRQLLCHTESVLRGLPSITETGEVPATLPAGGRPDGWIARATAHAGPPPSDFSGLFATALAATLAGGVELSTVDGERYAKAVARELTGTAAGPEISAGVDLLVTVFRALLTKDAFALPVHILLKHLLSGDDLAKSVLALREDRAADDVAQFEGIGDGRQPQSVLGRALFAAAKRGHDPAAALELAAGGGPVCAALTGALVGARVGVPGLPFVSSLTDLGLLDNAASDVFRHFNRFGVAREPAEREQWLLRYPLGEN</sequence>
<organism evidence="2 3">
    <name type="scientific">Amycolatopsis samaneae</name>
    <dbReference type="NCBI Taxonomy" id="664691"/>
    <lineage>
        <taxon>Bacteria</taxon>
        <taxon>Bacillati</taxon>
        <taxon>Actinomycetota</taxon>
        <taxon>Actinomycetes</taxon>
        <taxon>Pseudonocardiales</taxon>
        <taxon>Pseudonocardiaceae</taxon>
        <taxon>Amycolatopsis</taxon>
    </lineage>
</organism>
<reference evidence="3" key="1">
    <citation type="journal article" date="2019" name="Int. J. Syst. Evol. Microbiol.">
        <title>The Global Catalogue of Microorganisms (GCM) 10K type strain sequencing project: providing services to taxonomists for standard genome sequencing and annotation.</title>
        <authorList>
            <consortium name="The Broad Institute Genomics Platform"/>
            <consortium name="The Broad Institute Genome Sequencing Center for Infectious Disease"/>
            <person name="Wu L."/>
            <person name="Ma J."/>
        </authorList>
    </citation>
    <scope>NUCLEOTIDE SEQUENCE [LARGE SCALE GENOMIC DNA]</scope>
    <source>
        <strain evidence="3">CGMCC 4.7643</strain>
    </source>
</reference>
<keyword evidence="3" id="KW-1185">Reference proteome</keyword>